<evidence type="ECO:0000256" key="1">
    <source>
        <dbReference type="SAM" id="MobiDB-lite"/>
    </source>
</evidence>
<dbReference type="EMBL" id="JBHVZQ010000002">
    <property type="protein sequence ID" value="MFF1272536.1"/>
    <property type="molecule type" value="Genomic_DNA"/>
</dbReference>
<feature type="region of interest" description="Disordered" evidence="1">
    <location>
        <begin position="1"/>
        <end position="26"/>
    </location>
</feature>
<evidence type="ECO:0000313" key="2">
    <source>
        <dbReference type="EMBL" id="MFF1272536.1"/>
    </source>
</evidence>
<accession>A0ABW6Q049</accession>
<dbReference type="RefSeq" id="WP_388233004.1">
    <property type="nucleotide sequence ID" value="NZ_JBHVZQ010000002.1"/>
</dbReference>
<protein>
    <submittedName>
        <fullName evidence="2">Uncharacterized protein</fullName>
    </submittedName>
</protein>
<evidence type="ECO:0000313" key="3">
    <source>
        <dbReference type="Proteomes" id="UP001601627"/>
    </source>
</evidence>
<sequence length="149" mass="15756">MVDAPSAGGLDRLTGDGALADVPVDPGDMRDGMTLVTGNYGKRGGRGTPVLFEGVDHVPEDTNERREHLFRGMLEYIQWDPELGNPEAQPVEPGPLGGSVECLLASLSEDGDVICGWADEGTAAVALFENSTLADAGKLFVAMRADLER</sequence>
<organism evidence="2 3">
    <name type="scientific">Streptomyces marokkonensis</name>
    <dbReference type="NCBI Taxonomy" id="324855"/>
    <lineage>
        <taxon>Bacteria</taxon>
        <taxon>Bacillati</taxon>
        <taxon>Actinomycetota</taxon>
        <taxon>Actinomycetes</taxon>
        <taxon>Kitasatosporales</taxon>
        <taxon>Streptomycetaceae</taxon>
        <taxon>Streptomyces</taxon>
    </lineage>
</organism>
<comment type="caution">
    <text evidence="2">The sequence shown here is derived from an EMBL/GenBank/DDBJ whole genome shotgun (WGS) entry which is preliminary data.</text>
</comment>
<dbReference type="Proteomes" id="UP001601627">
    <property type="component" value="Unassembled WGS sequence"/>
</dbReference>
<reference evidence="2 3" key="1">
    <citation type="submission" date="2024-09" db="EMBL/GenBank/DDBJ databases">
        <title>The Natural Products Discovery Center: Release of the First 8490 Sequenced Strains for Exploring Actinobacteria Biosynthetic Diversity.</title>
        <authorList>
            <person name="Kalkreuter E."/>
            <person name="Kautsar S.A."/>
            <person name="Yang D."/>
            <person name="Bader C.D."/>
            <person name="Teijaro C.N."/>
            <person name="Fluegel L."/>
            <person name="Davis C.M."/>
            <person name="Simpson J.R."/>
            <person name="Lauterbach L."/>
            <person name="Steele A.D."/>
            <person name="Gui C."/>
            <person name="Meng S."/>
            <person name="Li G."/>
            <person name="Viehrig K."/>
            <person name="Ye F."/>
            <person name="Su P."/>
            <person name="Kiefer A.F."/>
            <person name="Nichols A."/>
            <person name="Cepeda A.J."/>
            <person name="Yan W."/>
            <person name="Fan B."/>
            <person name="Jiang Y."/>
            <person name="Adhikari A."/>
            <person name="Zheng C.-J."/>
            <person name="Schuster L."/>
            <person name="Cowan T.M."/>
            <person name="Smanski M.J."/>
            <person name="Chevrette M.G."/>
            <person name="De Carvalho L.P.S."/>
            <person name="Shen B."/>
        </authorList>
    </citation>
    <scope>NUCLEOTIDE SEQUENCE [LARGE SCALE GENOMIC DNA]</scope>
    <source>
        <strain evidence="2 3">NPDC058328</strain>
    </source>
</reference>
<keyword evidence="3" id="KW-1185">Reference proteome</keyword>
<gene>
    <name evidence="2" type="ORF">ACFVZC_03820</name>
</gene>
<name>A0ABW6Q049_9ACTN</name>
<proteinExistence type="predicted"/>